<dbReference type="RefSeq" id="XP_024743162.1">
    <property type="nucleotide sequence ID" value="XM_024870710.1"/>
</dbReference>
<dbReference type="GeneID" id="36578792"/>
<accession>A0A2J6TTG2</accession>
<reference evidence="2 3" key="1">
    <citation type="submission" date="2016-04" db="EMBL/GenBank/DDBJ databases">
        <title>A degradative enzymes factory behind the ericoid mycorrhizal symbiosis.</title>
        <authorList>
            <consortium name="DOE Joint Genome Institute"/>
            <person name="Martino E."/>
            <person name="Morin E."/>
            <person name="Grelet G."/>
            <person name="Kuo A."/>
            <person name="Kohler A."/>
            <person name="Daghino S."/>
            <person name="Barry K."/>
            <person name="Choi C."/>
            <person name="Cichocki N."/>
            <person name="Clum A."/>
            <person name="Copeland A."/>
            <person name="Hainaut M."/>
            <person name="Haridas S."/>
            <person name="Labutti K."/>
            <person name="Lindquist E."/>
            <person name="Lipzen A."/>
            <person name="Khouja H.-R."/>
            <person name="Murat C."/>
            <person name="Ohm R."/>
            <person name="Olson A."/>
            <person name="Spatafora J."/>
            <person name="Veneault-Fourrey C."/>
            <person name="Henrissat B."/>
            <person name="Grigoriev I."/>
            <person name="Martin F."/>
            <person name="Perotto S."/>
        </authorList>
    </citation>
    <scope>NUCLEOTIDE SEQUENCE [LARGE SCALE GENOMIC DNA]</scope>
    <source>
        <strain evidence="2 3">E</strain>
    </source>
</reference>
<keyword evidence="1" id="KW-1133">Transmembrane helix</keyword>
<dbReference type="EMBL" id="KZ613745">
    <property type="protein sequence ID" value="PMD66258.1"/>
    <property type="molecule type" value="Genomic_DNA"/>
</dbReference>
<feature type="transmembrane region" description="Helical" evidence="1">
    <location>
        <begin position="12"/>
        <end position="31"/>
    </location>
</feature>
<name>A0A2J6TTG2_9HELO</name>
<evidence type="ECO:0000313" key="2">
    <source>
        <dbReference type="EMBL" id="PMD66258.1"/>
    </source>
</evidence>
<gene>
    <name evidence="2" type="ORF">K444DRAFT_167668</name>
</gene>
<organism evidence="2 3">
    <name type="scientific">Hyaloscypha bicolor E</name>
    <dbReference type="NCBI Taxonomy" id="1095630"/>
    <lineage>
        <taxon>Eukaryota</taxon>
        <taxon>Fungi</taxon>
        <taxon>Dikarya</taxon>
        <taxon>Ascomycota</taxon>
        <taxon>Pezizomycotina</taxon>
        <taxon>Leotiomycetes</taxon>
        <taxon>Helotiales</taxon>
        <taxon>Hyaloscyphaceae</taxon>
        <taxon>Hyaloscypha</taxon>
        <taxon>Hyaloscypha bicolor</taxon>
    </lineage>
</organism>
<evidence type="ECO:0000256" key="1">
    <source>
        <dbReference type="SAM" id="Phobius"/>
    </source>
</evidence>
<keyword evidence="3" id="KW-1185">Reference proteome</keyword>
<keyword evidence="1" id="KW-0472">Membrane</keyword>
<evidence type="ECO:0000313" key="3">
    <source>
        <dbReference type="Proteomes" id="UP000235371"/>
    </source>
</evidence>
<dbReference type="InParanoid" id="A0A2J6TTG2"/>
<protein>
    <submittedName>
        <fullName evidence="2">Uncharacterized protein</fullName>
    </submittedName>
</protein>
<dbReference type="AlphaFoldDB" id="A0A2J6TTG2"/>
<keyword evidence="1" id="KW-0812">Transmembrane</keyword>
<sequence>MGRNFLTNSDVSITGLIPLYSIFSLALLAFLSSARKDRTTNIYNVKKATPNNLLKCIEEQNQPQGARLLSPKCGEESTCLVRSYHIESH</sequence>
<dbReference type="Proteomes" id="UP000235371">
    <property type="component" value="Unassembled WGS sequence"/>
</dbReference>
<proteinExistence type="predicted"/>